<evidence type="ECO:0000313" key="8">
    <source>
        <dbReference type="Proteomes" id="UP000292452"/>
    </source>
</evidence>
<dbReference type="InterPro" id="IPR032821">
    <property type="entry name" value="PKS_assoc"/>
</dbReference>
<evidence type="ECO:0000256" key="4">
    <source>
        <dbReference type="ARBA" id="ARBA00023315"/>
    </source>
</evidence>
<evidence type="ECO:0000256" key="5">
    <source>
        <dbReference type="SAM" id="Coils"/>
    </source>
</evidence>
<feature type="domain" description="Ketosynthase family 3 (KS3)" evidence="6">
    <location>
        <begin position="34"/>
        <end position="458"/>
    </location>
</feature>
<evidence type="ECO:0000259" key="6">
    <source>
        <dbReference type="PROSITE" id="PS52004"/>
    </source>
</evidence>
<accession>A0A4Q9I0U8</accession>
<protein>
    <submittedName>
        <fullName evidence="7">Polyketide synthase</fullName>
    </submittedName>
</protein>
<comment type="cofactor">
    <cofactor evidence="1">
        <name>pantetheine 4'-phosphate</name>
        <dbReference type="ChEBI" id="CHEBI:47942"/>
    </cofactor>
</comment>
<dbReference type="GO" id="GO:0031177">
    <property type="term" value="F:phosphopantetheine binding"/>
    <property type="evidence" value="ECO:0007669"/>
    <property type="project" value="UniProtKB-ARBA"/>
</dbReference>
<dbReference type="Gene3D" id="3.40.47.10">
    <property type="match status" value="1"/>
</dbReference>
<dbReference type="EMBL" id="SIXH01000018">
    <property type="protein sequence ID" value="TBO61015.1"/>
    <property type="molecule type" value="Genomic_DNA"/>
</dbReference>
<dbReference type="SMART" id="SM00825">
    <property type="entry name" value="PKS_KS"/>
    <property type="match status" value="1"/>
</dbReference>
<feature type="coiled-coil region" evidence="5">
    <location>
        <begin position="5"/>
        <end position="32"/>
    </location>
</feature>
<dbReference type="Pfam" id="PF08990">
    <property type="entry name" value="Docking"/>
    <property type="match status" value="1"/>
</dbReference>
<dbReference type="GO" id="GO:0006633">
    <property type="term" value="P:fatty acid biosynthetic process"/>
    <property type="evidence" value="ECO:0007669"/>
    <property type="project" value="InterPro"/>
</dbReference>
<dbReference type="RefSeq" id="WP_131122120.1">
    <property type="nucleotide sequence ID" value="NZ_SIXH01000018.1"/>
</dbReference>
<dbReference type="Pfam" id="PF02801">
    <property type="entry name" value="Ketoacyl-synt_C"/>
    <property type="match status" value="1"/>
</dbReference>
<reference evidence="7 8" key="1">
    <citation type="submission" date="2019-02" db="EMBL/GenBank/DDBJ databases">
        <title>Draft Genome Sequence of Streptomyces sp. AM-2504, identified by 16S rRNA comparative analysis as a Streptomyces Kasugaensis strain.</title>
        <authorList>
            <person name="Napolioni V."/>
            <person name="Giuliodori A.M."/>
            <person name="Spurio R."/>
            <person name="Fabbretti A."/>
        </authorList>
    </citation>
    <scope>NUCLEOTIDE SEQUENCE [LARGE SCALE GENOMIC DNA]</scope>
    <source>
        <strain evidence="7 8">AM-2504</strain>
    </source>
</reference>
<dbReference type="CDD" id="cd00833">
    <property type="entry name" value="PKS"/>
    <property type="match status" value="1"/>
</dbReference>
<name>A0A4Q9I0U8_STRKA</name>
<dbReference type="InterPro" id="IPR050091">
    <property type="entry name" value="PKS_NRPS_Biosynth_Enz"/>
</dbReference>
<evidence type="ECO:0000256" key="3">
    <source>
        <dbReference type="ARBA" id="ARBA00023268"/>
    </source>
</evidence>
<dbReference type="InterPro" id="IPR018201">
    <property type="entry name" value="Ketoacyl_synth_AS"/>
</dbReference>
<dbReference type="PANTHER" id="PTHR43775:SF51">
    <property type="entry name" value="INACTIVE PHENOLPHTHIOCEROL SYNTHESIS POLYKETIDE SYNTHASE TYPE I PKS1-RELATED"/>
    <property type="match status" value="1"/>
</dbReference>
<dbReference type="GO" id="GO:0033068">
    <property type="term" value="P:macrolide biosynthetic process"/>
    <property type="evidence" value="ECO:0007669"/>
    <property type="project" value="UniProtKB-ARBA"/>
</dbReference>
<keyword evidence="3" id="KW-0511">Multifunctional enzyme</keyword>
<dbReference type="PROSITE" id="PS52004">
    <property type="entry name" value="KS3_2"/>
    <property type="match status" value="1"/>
</dbReference>
<keyword evidence="5" id="KW-0175">Coiled coil</keyword>
<dbReference type="InterPro" id="IPR016039">
    <property type="entry name" value="Thiolase-like"/>
</dbReference>
<dbReference type="PROSITE" id="PS00606">
    <property type="entry name" value="KS3_1"/>
    <property type="match status" value="1"/>
</dbReference>
<dbReference type="Pfam" id="PF00109">
    <property type="entry name" value="ketoacyl-synt"/>
    <property type="match status" value="1"/>
</dbReference>
<dbReference type="InterPro" id="IPR014030">
    <property type="entry name" value="Ketoacyl_synth_N"/>
</dbReference>
<feature type="non-terminal residue" evidence="7">
    <location>
        <position position="475"/>
    </location>
</feature>
<sequence>MNTPSDEVVEALRAAMKEAERLRRQNRQIVAATTEPIAIVGMSCRFPGEVYSPEDLWDLVASGTDAISPFPADRGWDLDALRDSGVDARDTAVSQRGGFLGCAAEFDPGFFGISPREALTMDPQQRLLLETAWEAVERAGIDATRLRASRTGVFIGTNGQDYAYLLVGSADEATGDIGTGIAASAASGRLAYTLGLEGPALTVDTACSSSLVALHLAAQSLRNGECTLALAGGVNVMSTPGSLVEFSRQGGLARDGRCKAFDDSADGTGWSEGAGVLLLEKLSDAQRNGHRVLAVVRGSAVNQDGASNGFTAPSGPAQQRVIRQALASAGLTPAEVDAVEAHGTGTPLGDPIEAQSLLATYGQGRERPLLLGSVKSNIGHAQAASGVAGVIKMVMALRNGELPRTLHVTAPSSHVDWTAGEVKLLTEPVRWPVSERTRRAGVSSFGVSGTNAHVIIEEAPAAAAAPPRERTAPAA</sequence>
<keyword evidence="2" id="KW-0808">Transferase</keyword>
<dbReference type="AlphaFoldDB" id="A0A4Q9I0U8"/>
<dbReference type="Proteomes" id="UP000292452">
    <property type="component" value="Unassembled WGS sequence"/>
</dbReference>
<comment type="caution">
    <text evidence="7">The sequence shown here is derived from an EMBL/GenBank/DDBJ whole genome shotgun (WGS) entry which is preliminary data.</text>
</comment>
<dbReference type="Pfam" id="PF16197">
    <property type="entry name" value="KAsynt_C_assoc"/>
    <property type="match status" value="1"/>
</dbReference>
<dbReference type="PANTHER" id="PTHR43775">
    <property type="entry name" value="FATTY ACID SYNTHASE"/>
    <property type="match status" value="1"/>
</dbReference>
<evidence type="ECO:0000313" key="7">
    <source>
        <dbReference type="EMBL" id="TBO61015.1"/>
    </source>
</evidence>
<proteinExistence type="predicted"/>
<keyword evidence="8" id="KW-1185">Reference proteome</keyword>
<dbReference type="InterPro" id="IPR015083">
    <property type="entry name" value="NorB/c/GfsB-D-like_docking"/>
</dbReference>
<dbReference type="SUPFAM" id="SSF53901">
    <property type="entry name" value="Thiolase-like"/>
    <property type="match status" value="1"/>
</dbReference>
<dbReference type="FunFam" id="3.40.47.10:FF:000019">
    <property type="entry name" value="Polyketide synthase type I"/>
    <property type="match status" value="1"/>
</dbReference>
<keyword evidence="4" id="KW-0012">Acyltransferase</keyword>
<organism evidence="7 8">
    <name type="scientific">Streptomyces kasugaensis</name>
    <dbReference type="NCBI Taxonomy" id="1946"/>
    <lineage>
        <taxon>Bacteria</taxon>
        <taxon>Bacillati</taxon>
        <taxon>Actinomycetota</taxon>
        <taxon>Actinomycetes</taxon>
        <taxon>Kitasatosporales</taxon>
        <taxon>Streptomycetaceae</taxon>
        <taxon>Streptomyces</taxon>
    </lineage>
</organism>
<dbReference type="InterPro" id="IPR014031">
    <property type="entry name" value="Ketoacyl_synth_C"/>
</dbReference>
<dbReference type="InterPro" id="IPR020841">
    <property type="entry name" value="PKS_Beta-ketoAc_synthase_dom"/>
</dbReference>
<dbReference type="GO" id="GO:0004315">
    <property type="term" value="F:3-oxoacyl-[acyl-carrier-protein] synthase activity"/>
    <property type="evidence" value="ECO:0007669"/>
    <property type="project" value="InterPro"/>
</dbReference>
<gene>
    <name evidence="7" type="ORF">EYS09_03500</name>
</gene>
<evidence type="ECO:0000256" key="1">
    <source>
        <dbReference type="ARBA" id="ARBA00001957"/>
    </source>
</evidence>
<evidence type="ECO:0000256" key="2">
    <source>
        <dbReference type="ARBA" id="ARBA00022679"/>
    </source>
</evidence>
<dbReference type="GO" id="GO:0004312">
    <property type="term" value="F:fatty acid synthase activity"/>
    <property type="evidence" value="ECO:0007669"/>
    <property type="project" value="TreeGrafter"/>
</dbReference>